<protein>
    <recommendedName>
        <fullName evidence="4">Fibronectin type-III domain-containing protein</fullName>
    </recommendedName>
</protein>
<gene>
    <name evidence="5" type="ORF">ANANG_G00279180</name>
</gene>
<reference evidence="5" key="1">
    <citation type="submission" date="2021-01" db="EMBL/GenBank/DDBJ databases">
        <title>A chromosome-scale assembly of European eel, Anguilla anguilla.</title>
        <authorList>
            <person name="Henkel C."/>
            <person name="Jong-Raadsen S.A."/>
            <person name="Dufour S."/>
            <person name="Weltzien F.-A."/>
            <person name="Palstra A.P."/>
            <person name="Pelster B."/>
            <person name="Spaink H.P."/>
            <person name="Van Den Thillart G.E."/>
            <person name="Jansen H."/>
            <person name="Zahm M."/>
            <person name="Klopp C."/>
            <person name="Cedric C."/>
            <person name="Louis A."/>
            <person name="Berthelot C."/>
            <person name="Parey E."/>
            <person name="Roest Crollius H."/>
            <person name="Montfort J."/>
            <person name="Robinson-Rechavi M."/>
            <person name="Bucao C."/>
            <person name="Bouchez O."/>
            <person name="Gislard M."/>
            <person name="Lluch J."/>
            <person name="Milhes M."/>
            <person name="Lampietro C."/>
            <person name="Lopez Roques C."/>
            <person name="Donnadieu C."/>
            <person name="Braasch I."/>
            <person name="Desvignes T."/>
            <person name="Postlethwait J."/>
            <person name="Bobe J."/>
            <person name="Guiguen Y."/>
            <person name="Dirks R."/>
        </authorList>
    </citation>
    <scope>NUCLEOTIDE SEQUENCE</scope>
    <source>
        <strain evidence="5">Tag_6206</strain>
        <tissue evidence="5">Liver</tissue>
    </source>
</reference>
<accession>A0A9D3LN48</accession>
<evidence type="ECO:0000256" key="3">
    <source>
        <dbReference type="SAM" id="SignalP"/>
    </source>
</evidence>
<evidence type="ECO:0000313" key="6">
    <source>
        <dbReference type="Proteomes" id="UP001044222"/>
    </source>
</evidence>
<dbReference type="Pfam" id="PF01108">
    <property type="entry name" value="Tissue_fac"/>
    <property type="match status" value="2"/>
</dbReference>
<organism evidence="5 6">
    <name type="scientific">Anguilla anguilla</name>
    <name type="common">European freshwater eel</name>
    <name type="synonym">Muraena anguilla</name>
    <dbReference type="NCBI Taxonomy" id="7936"/>
    <lineage>
        <taxon>Eukaryota</taxon>
        <taxon>Metazoa</taxon>
        <taxon>Chordata</taxon>
        <taxon>Craniata</taxon>
        <taxon>Vertebrata</taxon>
        <taxon>Euteleostomi</taxon>
        <taxon>Actinopterygii</taxon>
        <taxon>Neopterygii</taxon>
        <taxon>Teleostei</taxon>
        <taxon>Anguilliformes</taxon>
        <taxon>Anguillidae</taxon>
        <taxon>Anguilla</taxon>
    </lineage>
</organism>
<keyword evidence="3" id="KW-0732">Signal</keyword>
<feature type="domain" description="Fibronectin type-III" evidence="4">
    <location>
        <begin position="220"/>
        <end position="311"/>
    </location>
</feature>
<dbReference type="EMBL" id="JAFIRN010000016">
    <property type="protein sequence ID" value="KAG5833749.1"/>
    <property type="molecule type" value="Genomic_DNA"/>
</dbReference>
<dbReference type="Gene3D" id="2.60.40.10">
    <property type="entry name" value="Immunoglobulins"/>
    <property type="match status" value="3"/>
</dbReference>
<evidence type="ECO:0000313" key="5">
    <source>
        <dbReference type="EMBL" id="KAG5833749.1"/>
    </source>
</evidence>
<dbReference type="GO" id="GO:0005886">
    <property type="term" value="C:plasma membrane"/>
    <property type="evidence" value="ECO:0007669"/>
    <property type="project" value="TreeGrafter"/>
</dbReference>
<keyword evidence="2" id="KW-1133">Transmembrane helix</keyword>
<dbReference type="Pfam" id="PF09294">
    <property type="entry name" value="Interfer-bind"/>
    <property type="match status" value="2"/>
</dbReference>
<proteinExistence type="predicted"/>
<dbReference type="InterPro" id="IPR036116">
    <property type="entry name" value="FN3_sf"/>
</dbReference>
<dbReference type="GO" id="GO:0004896">
    <property type="term" value="F:cytokine receptor activity"/>
    <property type="evidence" value="ECO:0007669"/>
    <property type="project" value="TreeGrafter"/>
</dbReference>
<evidence type="ECO:0000256" key="2">
    <source>
        <dbReference type="SAM" id="Phobius"/>
    </source>
</evidence>
<feature type="chain" id="PRO_5039227201" description="Fibronectin type-III domain-containing protein" evidence="3">
    <location>
        <begin position="23"/>
        <end position="484"/>
    </location>
</feature>
<keyword evidence="2" id="KW-0812">Transmembrane</keyword>
<feature type="region of interest" description="Disordered" evidence="1">
    <location>
        <begin position="461"/>
        <end position="484"/>
    </location>
</feature>
<keyword evidence="6" id="KW-1185">Reference proteome</keyword>
<dbReference type="SMART" id="SM00060">
    <property type="entry name" value="FN3"/>
    <property type="match status" value="2"/>
</dbReference>
<dbReference type="InterPro" id="IPR015373">
    <property type="entry name" value="Interferon/interleukin_rcp_dom"/>
</dbReference>
<dbReference type="PROSITE" id="PS50853">
    <property type="entry name" value="FN3"/>
    <property type="match status" value="2"/>
</dbReference>
<comment type="caution">
    <text evidence="5">The sequence shown here is derived from an EMBL/GenBank/DDBJ whole genome shotgun (WGS) entry which is preliminary data.</text>
</comment>
<dbReference type="SUPFAM" id="SSF49265">
    <property type="entry name" value="Fibronectin type III"/>
    <property type="match status" value="4"/>
</dbReference>
<dbReference type="InterPro" id="IPR003961">
    <property type="entry name" value="FN3_dom"/>
</dbReference>
<feature type="transmembrane region" description="Helical" evidence="2">
    <location>
        <begin position="382"/>
        <end position="404"/>
    </location>
</feature>
<dbReference type="InterPro" id="IPR050650">
    <property type="entry name" value="Type-II_Cytokine-TF_Rcpt"/>
</dbReference>
<dbReference type="InterPro" id="IPR013783">
    <property type="entry name" value="Ig-like_fold"/>
</dbReference>
<keyword evidence="2" id="KW-0472">Membrane</keyword>
<evidence type="ECO:0000256" key="1">
    <source>
        <dbReference type="SAM" id="MobiDB-lite"/>
    </source>
</evidence>
<dbReference type="Proteomes" id="UP001044222">
    <property type="component" value="Chromosome 16"/>
</dbReference>
<name>A0A9D3LN48_ANGAN</name>
<sequence length="484" mass="55355">MAYTFLPETCFLVILSVSVVLANLPVPKNVRVISINMGVILEWDRPNTSLGNLTYTAEYSTVCRNQTERRCDFTQGIHPFGIYVFQVRAERRGETSRWAKTKEFLPDQETVIGGPTVRLVSREGNLEMDIQDPVMKVKDLREIYSTVGYNIRYWKEGEEDKATVMNDRQQNSLVLSQLEALSRYCVQVQVFIGELEKTGEFSQATCETTTTDVVLANLPVPKNVRVISINMGVILEWDRPNTSLGNLTYTAEYRSSDDAGFSTVCRNQTERRCDFTQGIHPFGIYVFQVRAERRGETSRWAKTKEFLPDQETVIGGPTVRLVSREGNLEMDIQDPVMKVKDLREIYSTVGYNIRYWKEGEEDKATVMNDRQQNSLVLSQLEALSSFVVVSVALPLLFLVVWYFYKGLKILYPTATLPDHLKRYLMEPPHQYIFMAMQNSSQQEEQYQEVSIISESPLVEEGPLCSHSDNGMTEDGEVLPQNEKE</sequence>
<feature type="signal peptide" evidence="3">
    <location>
        <begin position="1"/>
        <end position="22"/>
    </location>
</feature>
<dbReference type="CDD" id="cd00063">
    <property type="entry name" value="FN3"/>
    <property type="match status" value="2"/>
</dbReference>
<feature type="domain" description="Fibronectin type-III" evidence="4">
    <location>
        <begin position="111"/>
        <end position="213"/>
    </location>
</feature>
<dbReference type="PANTHER" id="PTHR20859:SF46">
    <property type="entry name" value="INTERFERON GAMMA RECEPTOR 2"/>
    <property type="match status" value="1"/>
</dbReference>
<dbReference type="PANTHER" id="PTHR20859">
    <property type="entry name" value="INTERFERON/INTERLEUKIN RECEPTOR"/>
    <property type="match status" value="1"/>
</dbReference>
<dbReference type="AlphaFoldDB" id="A0A9D3LN48"/>
<evidence type="ECO:0000259" key="4">
    <source>
        <dbReference type="PROSITE" id="PS50853"/>
    </source>
</evidence>